<dbReference type="NCBIfam" id="TIGR03558">
    <property type="entry name" value="oxido_grp_1"/>
    <property type="match status" value="1"/>
</dbReference>
<dbReference type="EC" id="1.-.-.-" evidence="3"/>
<sequence length="364" mass="39225">MTSALSSVRFSVLDRSRVRRGQSHPAALRETVEFARLSEEWGYHRFWVSEHHSVPGVAGSAPTVLAAAVAAATARIRIGTGGVMLPNHQPLVVAEQFGVLESLFPERIDMGLGRSVGFTDGVRRALGHDKRDAEDFDAQLAELLAYFTEGRRGVHAWPAEGLRVPAFLLATGSGAERAARFGLPLVIAAVGGEERMIEAIDRYRAEFRPGPAGAAPYVVVSGSIVIADTAAQAHRLLLPEAWSAAYARTRGEFPPLLPPAEIEARDMTDRERRLVDDGLRGHLYGTEDEVAEQLERLLRRTGAEEILVHTSTYDRAARLESHRRLALLAGLSRDGVSARDRAGARAGTAARAAAAYGKSTSAAA</sequence>
<organism evidence="3 4">
    <name type="scientific">Nocardia niwae</name>
    <dbReference type="NCBI Taxonomy" id="626084"/>
    <lineage>
        <taxon>Bacteria</taxon>
        <taxon>Bacillati</taxon>
        <taxon>Actinomycetota</taxon>
        <taxon>Actinomycetes</taxon>
        <taxon>Mycobacteriales</taxon>
        <taxon>Nocardiaceae</taxon>
        <taxon>Nocardia</taxon>
    </lineage>
</organism>
<keyword evidence="3" id="KW-0560">Oxidoreductase</keyword>
<proteinExistence type="predicted"/>
<accession>A0ABV2X4R8</accession>
<dbReference type="Proteomes" id="UP001550535">
    <property type="component" value="Unassembled WGS sequence"/>
</dbReference>
<dbReference type="InterPro" id="IPR036661">
    <property type="entry name" value="Luciferase-like_sf"/>
</dbReference>
<evidence type="ECO:0000313" key="3">
    <source>
        <dbReference type="EMBL" id="MEU2120902.1"/>
    </source>
</evidence>
<dbReference type="RefSeq" id="WP_063020004.1">
    <property type="nucleotide sequence ID" value="NZ_JBEYBR010000005.1"/>
</dbReference>
<keyword evidence="4" id="KW-1185">Reference proteome</keyword>
<dbReference type="Pfam" id="PF00296">
    <property type="entry name" value="Bac_luciferase"/>
    <property type="match status" value="1"/>
</dbReference>
<dbReference type="InterPro" id="IPR050766">
    <property type="entry name" value="Bact_Lucif_Oxidored"/>
</dbReference>
<name>A0ABV2X4R8_9NOCA</name>
<comment type="similarity">
    <text evidence="1">To bacterial alkanal monooxygenase alpha and beta chains.</text>
</comment>
<reference evidence="3 4" key="1">
    <citation type="submission" date="2024-06" db="EMBL/GenBank/DDBJ databases">
        <title>The Natural Products Discovery Center: Release of the First 8490 Sequenced Strains for Exploring Actinobacteria Biosynthetic Diversity.</title>
        <authorList>
            <person name="Kalkreuter E."/>
            <person name="Kautsar S.A."/>
            <person name="Yang D."/>
            <person name="Bader C.D."/>
            <person name="Teijaro C.N."/>
            <person name="Fluegel L."/>
            <person name="Davis C.M."/>
            <person name="Simpson J.R."/>
            <person name="Lauterbach L."/>
            <person name="Steele A.D."/>
            <person name="Gui C."/>
            <person name="Meng S."/>
            <person name="Li G."/>
            <person name="Viehrig K."/>
            <person name="Ye F."/>
            <person name="Su P."/>
            <person name="Kiefer A.F."/>
            <person name="Nichols A."/>
            <person name="Cepeda A.J."/>
            <person name="Yan W."/>
            <person name="Fan B."/>
            <person name="Jiang Y."/>
            <person name="Adhikari A."/>
            <person name="Zheng C.-J."/>
            <person name="Schuster L."/>
            <person name="Cowan T.M."/>
            <person name="Smanski M.J."/>
            <person name="Chevrette M.G."/>
            <person name="De Carvalho L.P.S."/>
            <person name="Shen B."/>
        </authorList>
    </citation>
    <scope>NUCLEOTIDE SEQUENCE [LARGE SCALE GENOMIC DNA]</scope>
    <source>
        <strain evidence="3 4">NPDC019434</strain>
    </source>
</reference>
<evidence type="ECO:0000313" key="4">
    <source>
        <dbReference type="Proteomes" id="UP001550535"/>
    </source>
</evidence>
<protein>
    <submittedName>
        <fullName evidence="3">LLM class flavin-dependent oxidoreductase</fullName>
        <ecNumber evidence="3">1.-.-.-</ecNumber>
    </submittedName>
</protein>
<feature type="domain" description="Luciferase-like" evidence="2">
    <location>
        <begin position="9"/>
        <end position="304"/>
    </location>
</feature>
<dbReference type="GO" id="GO:0016491">
    <property type="term" value="F:oxidoreductase activity"/>
    <property type="evidence" value="ECO:0007669"/>
    <property type="project" value="UniProtKB-KW"/>
</dbReference>
<dbReference type="InterPro" id="IPR011251">
    <property type="entry name" value="Luciferase-like_dom"/>
</dbReference>
<gene>
    <name evidence="3" type="ORF">ABZ507_03635</name>
</gene>
<dbReference type="PANTHER" id="PTHR30137:SF6">
    <property type="entry name" value="LUCIFERASE-LIKE MONOOXYGENASE"/>
    <property type="match status" value="1"/>
</dbReference>
<dbReference type="Gene3D" id="3.20.20.30">
    <property type="entry name" value="Luciferase-like domain"/>
    <property type="match status" value="1"/>
</dbReference>
<dbReference type="EMBL" id="JBEYBR010000005">
    <property type="protein sequence ID" value="MEU2120902.1"/>
    <property type="molecule type" value="Genomic_DNA"/>
</dbReference>
<comment type="caution">
    <text evidence="3">The sequence shown here is derived from an EMBL/GenBank/DDBJ whole genome shotgun (WGS) entry which is preliminary data.</text>
</comment>
<dbReference type="PANTHER" id="PTHR30137">
    <property type="entry name" value="LUCIFERASE-LIKE MONOOXYGENASE"/>
    <property type="match status" value="1"/>
</dbReference>
<dbReference type="InterPro" id="IPR019949">
    <property type="entry name" value="CmoO-like"/>
</dbReference>
<evidence type="ECO:0000256" key="1">
    <source>
        <dbReference type="ARBA" id="ARBA00007789"/>
    </source>
</evidence>
<evidence type="ECO:0000259" key="2">
    <source>
        <dbReference type="Pfam" id="PF00296"/>
    </source>
</evidence>
<dbReference type="SUPFAM" id="SSF51679">
    <property type="entry name" value="Bacterial luciferase-like"/>
    <property type="match status" value="1"/>
</dbReference>